<dbReference type="RefSeq" id="WP_157428074.1">
    <property type="nucleotide sequence ID" value="NZ_BAAANK010000002.1"/>
</dbReference>
<dbReference type="SUPFAM" id="SSF52540">
    <property type="entry name" value="P-loop containing nucleoside triphosphate hydrolases"/>
    <property type="match status" value="1"/>
</dbReference>
<keyword evidence="4 7" id="KW-0067">ATP-binding</keyword>
<dbReference type="SMART" id="SM00382">
    <property type="entry name" value="AAA"/>
    <property type="match status" value="1"/>
</dbReference>
<sequence length="305" mass="33567">MPVIDVTEVTKRYAGRTVLDGITFSVEEGEIFGILGPNGTGKTTTVEIIEGLRAADSGSVRVLGLDPITDGRRLKEFIGVQLQHTDLPDNLKVWEALDLYASFYEDPRDWRELLVEWGLDDLRNVRFAKLSGGQKQRLIIALALVGNPRVAFLDELTTGLDPQARRATWELIKQIRATGVTVVLVSHFMDEVEELCDRVAVFSQGRIVAIDTPAELINGVDAEHSMRFSLASDAAEEILDLIRRVPGVASVQRNGAVVTVSGRSDFATAVTSVLAREHVVVTDLRIDKRTLDDAFVALTGREFDV</sequence>
<evidence type="ECO:0000313" key="8">
    <source>
        <dbReference type="Proteomes" id="UP001501746"/>
    </source>
</evidence>
<dbReference type="PANTHER" id="PTHR42711:SF16">
    <property type="entry name" value="ABC TRANSPORTER ATP-BINDING PROTEIN"/>
    <property type="match status" value="1"/>
</dbReference>
<comment type="subcellular location">
    <subcellularLocation>
        <location evidence="1">Cell membrane</location>
        <topology evidence="1">Peripheral membrane protein</topology>
    </subcellularLocation>
</comment>
<reference evidence="8" key="1">
    <citation type="journal article" date="2019" name="Int. J. Syst. Evol. Microbiol.">
        <title>The Global Catalogue of Microorganisms (GCM) 10K type strain sequencing project: providing services to taxonomists for standard genome sequencing and annotation.</title>
        <authorList>
            <consortium name="The Broad Institute Genomics Platform"/>
            <consortium name="The Broad Institute Genome Sequencing Center for Infectious Disease"/>
            <person name="Wu L."/>
            <person name="Ma J."/>
        </authorList>
    </citation>
    <scope>NUCLEOTIDE SEQUENCE [LARGE SCALE GENOMIC DNA]</scope>
    <source>
        <strain evidence="8">JCM 14323</strain>
    </source>
</reference>
<organism evidence="7 8">
    <name type="scientific">Agromyces salentinus</name>
    <dbReference type="NCBI Taxonomy" id="269421"/>
    <lineage>
        <taxon>Bacteria</taxon>
        <taxon>Bacillati</taxon>
        <taxon>Actinomycetota</taxon>
        <taxon>Actinomycetes</taxon>
        <taxon>Micrococcales</taxon>
        <taxon>Microbacteriaceae</taxon>
        <taxon>Agromyces</taxon>
    </lineage>
</organism>
<evidence type="ECO:0000256" key="4">
    <source>
        <dbReference type="ARBA" id="ARBA00022840"/>
    </source>
</evidence>
<dbReference type="GO" id="GO:0005524">
    <property type="term" value="F:ATP binding"/>
    <property type="evidence" value="ECO:0007669"/>
    <property type="project" value="UniProtKB-KW"/>
</dbReference>
<name>A0ABP4YPU0_9MICO</name>
<evidence type="ECO:0000256" key="2">
    <source>
        <dbReference type="ARBA" id="ARBA00022448"/>
    </source>
</evidence>
<evidence type="ECO:0000259" key="6">
    <source>
        <dbReference type="PROSITE" id="PS50893"/>
    </source>
</evidence>
<accession>A0ABP4YPU0</accession>
<dbReference type="Pfam" id="PF00005">
    <property type="entry name" value="ABC_tran"/>
    <property type="match status" value="1"/>
</dbReference>
<dbReference type="InterPro" id="IPR050763">
    <property type="entry name" value="ABC_transporter_ATP-binding"/>
</dbReference>
<dbReference type="InterPro" id="IPR027417">
    <property type="entry name" value="P-loop_NTPase"/>
</dbReference>
<evidence type="ECO:0000313" key="7">
    <source>
        <dbReference type="EMBL" id="GAA1826884.1"/>
    </source>
</evidence>
<evidence type="ECO:0000256" key="3">
    <source>
        <dbReference type="ARBA" id="ARBA00022741"/>
    </source>
</evidence>
<dbReference type="CDD" id="cd03230">
    <property type="entry name" value="ABC_DR_subfamily_A"/>
    <property type="match status" value="1"/>
</dbReference>
<keyword evidence="8" id="KW-1185">Reference proteome</keyword>
<protein>
    <submittedName>
        <fullName evidence="7">ABC transporter ATP-binding protein</fullName>
    </submittedName>
</protein>
<comment type="caution">
    <text evidence="7">The sequence shown here is derived from an EMBL/GenBank/DDBJ whole genome shotgun (WGS) entry which is preliminary data.</text>
</comment>
<keyword evidence="2" id="KW-0813">Transport</keyword>
<evidence type="ECO:0000256" key="1">
    <source>
        <dbReference type="ARBA" id="ARBA00004202"/>
    </source>
</evidence>
<dbReference type="InterPro" id="IPR017871">
    <property type="entry name" value="ABC_transporter-like_CS"/>
</dbReference>
<evidence type="ECO:0000256" key="5">
    <source>
        <dbReference type="ARBA" id="ARBA00023251"/>
    </source>
</evidence>
<keyword evidence="3" id="KW-0547">Nucleotide-binding</keyword>
<dbReference type="Proteomes" id="UP001501746">
    <property type="component" value="Unassembled WGS sequence"/>
</dbReference>
<gene>
    <name evidence="7" type="ORF">GCM10009750_07920</name>
</gene>
<dbReference type="InterPro" id="IPR003593">
    <property type="entry name" value="AAA+_ATPase"/>
</dbReference>
<dbReference type="PANTHER" id="PTHR42711">
    <property type="entry name" value="ABC TRANSPORTER ATP-BINDING PROTEIN"/>
    <property type="match status" value="1"/>
</dbReference>
<feature type="domain" description="ABC transporter" evidence="6">
    <location>
        <begin position="4"/>
        <end position="229"/>
    </location>
</feature>
<keyword evidence="5" id="KW-0046">Antibiotic resistance</keyword>
<dbReference type="Gene3D" id="3.40.50.300">
    <property type="entry name" value="P-loop containing nucleotide triphosphate hydrolases"/>
    <property type="match status" value="1"/>
</dbReference>
<dbReference type="InterPro" id="IPR003439">
    <property type="entry name" value="ABC_transporter-like_ATP-bd"/>
</dbReference>
<dbReference type="PROSITE" id="PS00211">
    <property type="entry name" value="ABC_TRANSPORTER_1"/>
    <property type="match status" value="1"/>
</dbReference>
<dbReference type="EMBL" id="BAAANK010000002">
    <property type="protein sequence ID" value="GAA1826884.1"/>
    <property type="molecule type" value="Genomic_DNA"/>
</dbReference>
<proteinExistence type="predicted"/>
<dbReference type="PROSITE" id="PS50893">
    <property type="entry name" value="ABC_TRANSPORTER_2"/>
    <property type="match status" value="1"/>
</dbReference>